<dbReference type="EMBL" id="GBXM01095637">
    <property type="protein sequence ID" value="JAH12940.1"/>
    <property type="molecule type" value="Transcribed_RNA"/>
</dbReference>
<organism evidence="1">
    <name type="scientific">Anguilla anguilla</name>
    <name type="common">European freshwater eel</name>
    <name type="synonym">Muraena anguilla</name>
    <dbReference type="NCBI Taxonomy" id="7936"/>
    <lineage>
        <taxon>Eukaryota</taxon>
        <taxon>Metazoa</taxon>
        <taxon>Chordata</taxon>
        <taxon>Craniata</taxon>
        <taxon>Vertebrata</taxon>
        <taxon>Euteleostomi</taxon>
        <taxon>Actinopterygii</taxon>
        <taxon>Neopterygii</taxon>
        <taxon>Teleostei</taxon>
        <taxon>Anguilliformes</taxon>
        <taxon>Anguillidae</taxon>
        <taxon>Anguilla</taxon>
    </lineage>
</organism>
<accession>A0A0E9Q9D4</accession>
<proteinExistence type="predicted"/>
<protein>
    <submittedName>
        <fullName evidence="1">Uncharacterized protein</fullName>
    </submittedName>
</protein>
<dbReference type="AlphaFoldDB" id="A0A0E9Q9D4"/>
<reference evidence="1" key="1">
    <citation type="submission" date="2014-11" db="EMBL/GenBank/DDBJ databases">
        <authorList>
            <person name="Amaro Gonzalez C."/>
        </authorList>
    </citation>
    <scope>NUCLEOTIDE SEQUENCE</scope>
</reference>
<reference evidence="1" key="2">
    <citation type="journal article" date="2015" name="Fish Shellfish Immunol.">
        <title>Early steps in the European eel (Anguilla anguilla)-Vibrio vulnificus interaction in the gills: Role of the RtxA13 toxin.</title>
        <authorList>
            <person name="Callol A."/>
            <person name="Pajuelo D."/>
            <person name="Ebbesson L."/>
            <person name="Teles M."/>
            <person name="MacKenzie S."/>
            <person name="Amaro C."/>
        </authorList>
    </citation>
    <scope>NUCLEOTIDE SEQUENCE</scope>
</reference>
<evidence type="ECO:0000313" key="1">
    <source>
        <dbReference type="EMBL" id="JAH12940.1"/>
    </source>
</evidence>
<sequence>MNVRCSGPPQKTQGCQTAVMTEGDLGGLDCCSHLTKNSLTQII</sequence>
<name>A0A0E9Q9D4_ANGAN</name>